<evidence type="ECO:0000256" key="4">
    <source>
        <dbReference type="ARBA" id="ARBA00022989"/>
    </source>
</evidence>
<dbReference type="InterPro" id="IPR050799">
    <property type="entry name" value="ZIP_Transporter"/>
</dbReference>
<dbReference type="PANTHER" id="PTHR12191">
    <property type="entry name" value="SOLUTE CARRIER FAMILY 39"/>
    <property type="match status" value="1"/>
</dbReference>
<evidence type="ECO:0000256" key="6">
    <source>
        <dbReference type="SAM" id="Phobius"/>
    </source>
</evidence>
<reference evidence="7 8" key="1">
    <citation type="submission" date="2024-02" db="EMBL/GenBank/DDBJ databases">
        <authorList>
            <person name="Daric V."/>
            <person name="Darras S."/>
        </authorList>
    </citation>
    <scope>NUCLEOTIDE SEQUENCE [LARGE SCALE GENOMIC DNA]</scope>
</reference>
<feature type="transmembrane region" description="Helical" evidence="6">
    <location>
        <begin position="394"/>
        <end position="414"/>
    </location>
</feature>
<evidence type="ECO:0000256" key="5">
    <source>
        <dbReference type="ARBA" id="ARBA00023136"/>
    </source>
</evidence>
<organism evidence="7 8">
    <name type="scientific">Clavelina lepadiformis</name>
    <name type="common">Light-bulb sea squirt</name>
    <name type="synonym">Ascidia lepadiformis</name>
    <dbReference type="NCBI Taxonomy" id="159417"/>
    <lineage>
        <taxon>Eukaryota</taxon>
        <taxon>Metazoa</taxon>
        <taxon>Chordata</taxon>
        <taxon>Tunicata</taxon>
        <taxon>Ascidiacea</taxon>
        <taxon>Aplousobranchia</taxon>
        <taxon>Clavelinidae</taxon>
        <taxon>Clavelina</taxon>
    </lineage>
</organism>
<feature type="transmembrane region" description="Helical" evidence="6">
    <location>
        <begin position="194"/>
        <end position="211"/>
    </location>
</feature>
<evidence type="ECO:0000256" key="2">
    <source>
        <dbReference type="ARBA" id="ARBA00006939"/>
    </source>
</evidence>
<protein>
    <recommendedName>
        <fullName evidence="9">Zinc transporter ZIP14</fullName>
    </recommendedName>
</protein>
<keyword evidence="3 6" id="KW-0812">Transmembrane</keyword>
<dbReference type="Pfam" id="PF02535">
    <property type="entry name" value="Zip"/>
    <property type="match status" value="1"/>
</dbReference>
<evidence type="ECO:0008006" key="9">
    <source>
        <dbReference type="Google" id="ProtNLM"/>
    </source>
</evidence>
<dbReference type="InterPro" id="IPR003689">
    <property type="entry name" value="ZIP"/>
</dbReference>
<evidence type="ECO:0000313" key="8">
    <source>
        <dbReference type="Proteomes" id="UP001642483"/>
    </source>
</evidence>
<sequence length="488" mass="54351">MDEFSLYDELCVSFSAEVSMNNSYTYFVEKYGNNTSHTFSVIQLQTMLQTLQQRISGTGDEFSDDAVKCLTVNIMKQLEDQKNPGSVDIRQFYYLCPTVLQVLDHHMSEGERHHEVSAADMSLSRSAIWGFSILSVTIISLCSLVGISFLPLMKSKVYDKILLYLVTLAVGVLSSNSIFQLIPEGFGIDGDPMTVWRSAVIFGGFYLFYLTENILEKIFDTSHNHGSDESHEKSVAYISTSEESHSQLKFHDDVVVQVVNSENVGQFKNCNNVSSDCSHDTLLHRISGKCDDCEEDQGLPSHSLHRESVTSIKKKKKTCWIFRNYKSIKTVAWLITIADGIHNMIDGLAIGASYSTSALQGLSTSIAIFCEEFPHELGDFAILVSAGMTIKQAAFYNFTSACCCYIGMVVGILVGHDVSAARWIFALAGGVFLYISLAGMLPEAQAQAESKKLRQTPWLCLFIKNFGLLSGFLVMFLLTLFKDRIRFG</sequence>
<dbReference type="PANTHER" id="PTHR12191:SF37">
    <property type="entry name" value="ZINC TRANSPORTER FOI"/>
    <property type="match status" value="1"/>
</dbReference>
<feature type="transmembrane region" description="Helical" evidence="6">
    <location>
        <begin position="420"/>
        <end position="441"/>
    </location>
</feature>
<proteinExistence type="inferred from homology"/>
<feature type="transmembrane region" description="Helical" evidence="6">
    <location>
        <begin position="127"/>
        <end position="150"/>
    </location>
</feature>
<dbReference type="Proteomes" id="UP001642483">
    <property type="component" value="Unassembled WGS sequence"/>
</dbReference>
<keyword evidence="8" id="KW-1185">Reference proteome</keyword>
<feature type="transmembrane region" description="Helical" evidence="6">
    <location>
        <begin position="462"/>
        <end position="481"/>
    </location>
</feature>
<dbReference type="EMBL" id="CAWYQH010000024">
    <property type="protein sequence ID" value="CAK8676023.1"/>
    <property type="molecule type" value="Genomic_DNA"/>
</dbReference>
<comment type="similarity">
    <text evidence="2">Belongs to the ZIP transporter (TC 2.A.5) family.</text>
</comment>
<comment type="caution">
    <text evidence="7">The sequence shown here is derived from an EMBL/GenBank/DDBJ whole genome shotgun (WGS) entry which is preliminary data.</text>
</comment>
<evidence type="ECO:0000256" key="3">
    <source>
        <dbReference type="ARBA" id="ARBA00022692"/>
    </source>
</evidence>
<feature type="transmembrane region" description="Helical" evidence="6">
    <location>
        <begin position="162"/>
        <end position="182"/>
    </location>
</feature>
<evidence type="ECO:0000256" key="1">
    <source>
        <dbReference type="ARBA" id="ARBA00004141"/>
    </source>
</evidence>
<gene>
    <name evidence="7" type="ORF">CVLEPA_LOCUS5532</name>
</gene>
<comment type="subcellular location">
    <subcellularLocation>
        <location evidence="1">Membrane</location>
        <topology evidence="1">Multi-pass membrane protein</topology>
    </subcellularLocation>
</comment>
<keyword evidence="4 6" id="KW-1133">Transmembrane helix</keyword>
<keyword evidence="5 6" id="KW-0472">Membrane</keyword>
<accession>A0ABP0FD54</accession>
<evidence type="ECO:0000313" key="7">
    <source>
        <dbReference type="EMBL" id="CAK8676023.1"/>
    </source>
</evidence>
<name>A0ABP0FD54_CLALP</name>